<dbReference type="EMBL" id="DYUC01000033">
    <property type="protein sequence ID" value="HJG86190.1"/>
    <property type="molecule type" value="Genomic_DNA"/>
</dbReference>
<dbReference type="Proteomes" id="UP000760668">
    <property type="component" value="Unassembled WGS sequence"/>
</dbReference>
<comment type="caution">
    <text evidence="4">The sequence shown here is derived from an EMBL/GenBank/DDBJ whole genome shotgun (WGS) entry which is preliminary data.</text>
</comment>
<dbReference type="SUPFAM" id="SSF55383">
    <property type="entry name" value="Copper amine oxidase, domain N"/>
    <property type="match status" value="2"/>
</dbReference>
<reference evidence="4" key="1">
    <citation type="journal article" date="2021" name="PeerJ">
        <title>Extensive microbial diversity within the chicken gut microbiome revealed by metagenomics and culture.</title>
        <authorList>
            <person name="Gilroy R."/>
            <person name="Ravi A."/>
            <person name="Getino M."/>
            <person name="Pursley I."/>
            <person name="Horton D.L."/>
            <person name="Alikhan N.F."/>
            <person name="Baker D."/>
            <person name="Gharbi K."/>
            <person name="Hall N."/>
            <person name="Watson M."/>
            <person name="Adriaenssens E.M."/>
            <person name="Foster-Nyarko E."/>
            <person name="Jarju S."/>
            <person name="Secka A."/>
            <person name="Antonio M."/>
            <person name="Oren A."/>
            <person name="Chaudhuri R.R."/>
            <person name="La Ragione R."/>
            <person name="Hildebrand F."/>
            <person name="Pallen M.J."/>
        </authorList>
    </citation>
    <scope>NUCLEOTIDE SEQUENCE</scope>
    <source>
        <strain evidence="4">CHK179-5677</strain>
    </source>
</reference>
<accession>A0A921ML16</accession>
<feature type="compositionally biased region" description="Low complexity" evidence="1">
    <location>
        <begin position="44"/>
        <end position="53"/>
    </location>
</feature>
<evidence type="ECO:0000313" key="5">
    <source>
        <dbReference type="Proteomes" id="UP000760668"/>
    </source>
</evidence>
<reference evidence="4" key="2">
    <citation type="submission" date="2021-09" db="EMBL/GenBank/DDBJ databases">
        <authorList>
            <person name="Gilroy R."/>
        </authorList>
    </citation>
    <scope>NUCLEOTIDE SEQUENCE</scope>
    <source>
        <strain evidence="4">CHK179-5677</strain>
    </source>
</reference>
<organism evidence="4 5">
    <name type="scientific">Pseudoflavonifractor capillosus</name>
    <dbReference type="NCBI Taxonomy" id="106588"/>
    <lineage>
        <taxon>Bacteria</taxon>
        <taxon>Bacillati</taxon>
        <taxon>Bacillota</taxon>
        <taxon>Clostridia</taxon>
        <taxon>Eubacteriales</taxon>
        <taxon>Oscillospiraceae</taxon>
        <taxon>Pseudoflavonifractor</taxon>
    </lineage>
</organism>
<gene>
    <name evidence="4" type="ORF">K8V01_04095</name>
</gene>
<evidence type="ECO:0000256" key="2">
    <source>
        <dbReference type="SAM" id="SignalP"/>
    </source>
</evidence>
<evidence type="ECO:0000259" key="3">
    <source>
        <dbReference type="Pfam" id="PF07833"/>
    </source>
</evidence>
<protein>
    <submittedName>
        <fullName evidence="4">Copper amine oxidase N-terminal domain-containing protein</fullName>
    </submittedName>
</protein>
<dbReference type="Pfam" id="PF07833">
    <property type="entry name" value="Cu_amine_oxidN1"/>
    <property type="match status" value="1"/>
</dbReference>
<dbReference type="AlphaFoldDB" id="A0A921ML16"/>
<feature type="region of interest" description="Disordered" evidence="1">
    <location>
        <begin position="29"/>
        <end position="53"/>
    </location>
</feature>
<feature type="signal peptide" evidence="2">
    <location>
        <begin position="1"/>
        <end position="29"/>
    </location>
</feature>
<proteinExistence type="predicted"/>
<name>A0A921ML16_9FIRM</name>
<dbReference type="InterPro" id="IPR012854">
    <property type="entry name" value="Cu_amine_oxidase-like_N"/>
</dbReference>
<feature type="chain" id="PRO_5037642175" evidence="2">
    <location>
        <begin position="30"/>
        <end position="373"/>
    </location>
</feature>
<dbReference type="RefSeq" id="WP_295368711.1">
    <property type="nucleotide sequence ID" value="NZ_DYUC01000033.1"/>
</dbReference>
<keyword evidence="2" id="KW-0732">Signal</keyword>
<sequence>MKGKKICSAALSLSLAAVLCLSGCTSAAADDSNASSAVMPSVPPAEEAVSAPAQTTVDVPTGDPLAPPEEPVYTIAQQHQPDLVRVQGTVSVDGDRILVTNSSEWAEYPEIVLSLAEDTLILNAVDGGAMAAEDLREGEYVYAYVSPAMTRSLPPIATAAVILAAIPADYGVPAYSTVEQVNVWGGRTSVLMSDDVDYSLSDTELLAGPGFDGDTVTLADITPGCGLLAWYDMVAESFPAQAWPSKVMVIPSPYSAWAVLEPGRLAVNGGEVELTAAEQPYVEGETLMVPVRAFAEALGCQVLWDPARPDKIAVRGEKTEYLLILGNDRANTGDGGSGTALTGTLTARNGVSFLPADDLLNLHNVRAEGLWPV</sequence>
<evidence type="ECO:0000256" key="1">
    <source>
        <dbReference type="SAM" id="MobiDB-lite"/>
    </source>
</evidence>
<feature type="domain" description="Copper amine oxidase-like N-terminal" evidence="3">
    <location>
        <begin position="267"/>
        <end position="357"/>
    </location>
</feature>
<evidence type="ECO:0000313" key="4">
    <source>
        <dbReference type="EMBL" id="HJG86190.1"/>
    </source>
</evidence>
<dbReference type="InterPro" id="IPR036582">
    <property type="entry name" value="Mao_N_sf"/>
</dbReference>